<dbReference type="GO" id="GO:0045892">
    <property type="term" value="P:negative regulation of DNA-templated transcription"/>
    <property type="evidence" value="ECO:0007669"/>
    <property type="project" value="TreeGrafter"/>
</dbReference>
<evidence type="ECO:0000256" key="4">
    <source>
        <dbReference type="ARBA" id="ARBA00022759"/>
    </source>
</evidence>
<reference evidence="7" key="1">
    <citation type="submission" date="2018-06" db="EMBL/GenBank/DDBJ databases">
        <authorList>
            <person name="Zhirakovskaya E."/>
        </authorList>
    </citation>
    <scope>NUCLEOTIDE SEQUENCE</scope>
</reference>
<comment type="similarity">
    <text evidence="1">Belongs to the YoeB family.</text>
</comment>
<keyword evidence="2" id="KW-1277">Toxin-antitoxin system</keyword>
<dbReference type="EMBL" id="UOES01000185">
    <property type="protein sequence ID" value="VAW27136.1"/>
    <property type="molecule type" value="Genomic_DNA"/>
</dbReference>
<dbReference type="PANTHER" id="PTHR38039">
    <property type="entry name" value="TOXIN YOEB"/>
    <property type="match status" value="1"/>
</dbReference>
<keyword evidence="3" id="KW-0540">Nuclease</keyword>
<dbReference type="GO" id="GO:0006401">
    <property type="term" value="P:RNA catabolic process"/>
    <property type="evidence" value="ECO:0007669"/>
    <property type="project" value="InterPro"/>
</dbReference>
<sequence>MSYHLDFSKQALKDIDAHKKSGNKVVTKKLLILLNELAEHPFTGTGKPEQLKYNLAGYWSRRINQ</sequence>
<evidence type="ECO:0000313" key="7">
    <source>
        <dbReference type="EMBL" id="VAW27136.1"/>
    </source>
</evidence>
<dbReference type="SUPFAM" id="SSF143011">
    <property type="entry name" value="RelE-like"/>
    <property type="match status" value="1"/>
</dbReference>
<evidence type="ECO:0000256" key="2">
    <source>
        <dbReference type="ARBA" id="ARBA00022649"/>
    </source>
</evidence>
<evidence type="ECO:0000256" key="5">
    <source>
        <dbReference type="ARBA" id="ARBA00022801"/>
    </source>
</evidence>
<feature type="non-terminal residue" evidence="7">
    <location>
        <position position="65"/>
    </location>
</feature>
<proteinExistence type="inferred from homology"/>
<name>A0A3B0V5A4_9ZZZZ</name>
<keyword evidence="5" id="KW-0378">Hydrolase</keyword>
<dbReference type="InterPro" id="IPR035093">
    <property type="entry name" value="RelE/ParE_toxin_dom_sf"/>
</dbReference>
<protein>
    <recommendedName>
        <fullName evidence="6">Putative mRNA interferase YoeB</fullName>
    </recommendedName>
</protein>
<evidence type="ECO:0000256" key="3">
    <source>
        <dbReference type="ARBA" id="ARBA00022722"/>
    </source>
</evidence>
<keyword evidence="4" id="KW-0255">Endonuclease</keyword>
<dbReference type="PANTHER" id="PTHR38039:SF1">
    <property type="entry name" value="TOXIN YOEB"/>
    <property type="match status" value="1"/>
</dbReference>
<dbReference type="GO" id="GO:0016787">
    <property type="term" value="F:hydrolase activity"/>
    <property type="evidence" value="ECO:0007669"/>
    <property type="project" value="UniProtKB-KW"/>
</dbReference>
<dbReference type="InterPro" id="IPR009614">
    <property type="entry name" value="YoeB_toxin"/>
</dbReference>
<organism evidence="7">
    <name type="scientific">hydrothermal vent metagenome</name>
    <dbReference type="NCBI Taxonomy" id="652676"/>
    <lineage>
        <taxon>unclassified sequences</taxon>
        <taxon>metagenomes</taxon>
        <taxon>ecological metagenomes</taxon>
    </lineage>
</organism>
<dbReference type="Pfam" id="PF06769">
    <property type="entry name" value="YoeB_toxin"/>
    <property type="match status" value="1"/>
</dbReference>
<evidence type="ECO:0000256" key="6">
    <source>
        <dbReference type="ARBA" id="ARBA00030388"/>
    </source>
</evidence>
<dbReference type="Gene3D" id="3.30.2310.20">
    <property type="entry name" value="RelE-like"/>
    <property type="match status" value="1"/>
</dbReference>
<dbReference type="AlphaFoldDB" id="A0A3B0V5A4"/>
<accession>A0A3B0V5A4</accession>
<dbReference type="NCBIfam" id="TIGR02116">
    <property type="entry name" value="toxin_Txe_YoeB"/>
    <property type="match status" value="1"/>
</dbReference>
<gene>
    <name evidence="7" type="ORF">MNBD_BACTEROID06-1347</name>
</gene>
<evidence type="ECO:0000256" key="1">
    <source>
        <dbReference type="ARBA" id="ARBA00008172"/>
    </source>
</evidence>
<dbReference type="GO" id="GO:0004519">
    <property type="term" value="F:endonuclease activity"/>
    <property type="evidence" value="ECO:0007669"/>
    <property type="project" value="UniProtKB-KW"/>
</dbReference>